<accession>A0ABC8RW10</accession>
<organism evidence="1 2">
    <name type="scientific">Ilex paraguariensis</name>
    <name type="common">yerba mate</name>
    <dbReference type="NCBI Taxonomy" id="185542"/>
    <lineage>
        <taxon>Eukaryota</taxon>
        <taxon>Viridiplantae</taxon>
        <taxon>Streptophyta</taxon>
        <taxon>Embryophyta</taxon>
        <taxon>Tracheophyta</taxon>
        <taxon>Spermatophyta</taxon>
        <taxon>Magnoliopsida</taxon>
        <taxon>eudicotyledons</taxon>
        <taxon>Gunneridae</taxon>
        <taxon>Pentapetalae</taxon>
        <taxon>asterids</taxon>
        <taxon>campanulids</taxon>
        <taxon>Aquifoliales</taxon>
        <taxon>Aquifoliaceae</taxon>
        <taxon>Ilex</taxon>
    </lineage>
</organism>
<protein>
    <submittedName>
        <fullName evidence="1">Uncharacterized protein</fullName>
    </submittedName>
</protein>
<sequence>MKEGKKLCNRIIEIHQRRHGSPRKRKGPISGTKGMDRFRSEEAFYVNPLPDCLCRKESPVMNRSLIIK</sequence>
<name>A0ABC8RW10_9AQUA</name>
<reference evidence="1 2" key="1">
    <citation type="submission" date="2024-02" db="EMBL/GenBank/DDBJ databases">
        <authorList>
            <person name="Vignale AGUSTIN F."/>
            <person name="Sosa J E."/>
            <person name="Modenutti C."/>
        </authorList>
    </citation>
    <scope>NUCLEOTIDE SEQUENCE [LARGE SCALE GENOMIC DNA]</scope>
</reference>
<dbReference type="EMBL" id="CAUOFW020001825">
    <property type="protein sequence ID" value="CAK9149047.1"/>
    <property type="molecule type" value="Genomic_DNA"/>
</dbReference>
<keyword evidence="2" id="KW-1185">Reference proteome</keyword>
<evidence type="ECO:0000313" key="2">
    <source>
        <dbReference type="Proteomes" id="UP001642360"/>
    </source>
</evidence>
<evidence type="ECO:0000313" key="1">
    <source>
        <dbReference type="EMBL" id="CAK9149047.1"/>
    </source>
</evidence>
<comment type="caution">
    <text evidence="1">The sequence shown here is derived from an EMBL/GenBank/DDBJ whole genome shotgun (WGS) entry which is preliminary data.</text>
</comment>
<gene>
    <name evidence="1" type="ORF">ILEXP_LOCUS17038</name>
</gene>
<dbReference type="AlphaFoldDB" id="A0ABC8RW10"/>
<dbReference type="Proteomes" id="UP001642360">
    <property type="component" value="Unassembled WGS sequence"/>
</dbReference>
<proteinExistence type="predicted"/>